<comment type="similarity">
    <text evidence="1">Belongs to the peptidase S1C family.</text>
</comment>
<keyword evidence="2 12" id="KW-0645">Protease</keyword>
<dbReference type="Proteomes" id="UP000253426">
    <property type="component" value="Unassembled WGS sequence"/>
</dbReference>
<reference evidence="12 13" key="1">
    <citation type="submission" date="2018-06" db="EMBL/GenBank/DDBJ databases">
        <title>Genomic Encyclopedia of Type Strains, Phase IV (KMG-IV): sequencing the most valuable type-strain genomes for metagenomic binning, comparative biology and taxonomic classification.</title>
        <authorList>
            <person name="Goeker M."/>
        </authorList>
    </citation>
    <scope>NUCLEOTIDE SEQUENCE [LARGE SCALE GENOMIC DNA]</scope>
    <source>
        <strain evidence="12 13">DSM 25532</strain>
    </source>
</reference>
<dbReference type="PANTHER" id="PTHR22939">
    <property type="entry name" value="SERINE PROTEASE FAMILY S1C HTRA-RELATED"/>
    <property type="match status" value="1"/>
</dbReference>
<dbReference type="EMBL" id="QNRR01000002">
    <property type="protein sequence ID" value="RBP45711.1"/>
    <property type="molecule type" value="Genomic_DNA"/>
</dbReference>
<dbReference type="PANTHER" id="PTHR22939:SF129">
    <property type="entry name" value="SERINE PROTEASE HTRA2, MITOCHONDRIAL"/>
    <property type="match status" value="1"/>
</dbReference>
<keyword evidence="6" id="KW-0720">Serine protease</keyword>
<feature type="domain" description="PDZ" evidence="11">
    <location>
        <begin position="326"/>
        <end position="417"/>
    </location>
</feature>
<evidence type="ECO:0000256" key="4">
    <source>
        <dbReference type="ARBA" id="ARBA00022737"/>
    </source>
</evidence>
<feature type="active site" description="Charge relay system" evidence="7">
    <location>
        <position position="282"/>
    </location>
</feature>
<evidence type="ECO:0000256" key="3">
    <source>
        <dbReference type="ARBA" id="ARBA00022729"/>
    </source>
</evidence>
<sequence>MNKSKSKTLAIAGMAMLGAAALVVAQEEAGKPAEVKPAPQVVPKLKPAEFLSQIGRDSAEVRNAGQVTLSYADVVERTLPTVVSIGTYTTKSLAGGGRMGPNMDEDDIEQLPPMFREFFKDWLERHGEEGGTPAPRGNNRRAPRAPQGPRQTGLGSGVLLTSDGYIMTNNHVVENADQLKVRIGGQNKEYIAKVIGSDPSTDIALIKIDGKDLPKATFGDSAKLRVGDVVLAIGSPMGLDQSVTQGIISALGRSDVGIIRHKQQSGYEDFIQTDAAINPGNSGGPLVDGLGRVIGINTAIETRSGMFSGIGLAIPSNMALSIVTDLLDDGKVDRGFLGVVMSDVDPSMADFYGLNDSRGVTVSEVVPDSPAEKAGLLGGDVIVSADGEKVEQPSKLRLMISGKHPGEAVKFGVIRFNEKTKKPENLSLTATLEKLDADKFANVGQRPGDKGGSADKSGSFLTGVKIENLTSELRDEYSLDEKVEGVLVTSVKDDSPAAKVGLQQGDVIVQVNRQNVKSTAEARSHRGDEDGAPVVLKILRDGQTKHIVIRS</sequence>
<evidence type="ECO:0000256" key="6">
    <source>
        <dbReference type="ARBA" id="ARBA00022825"/>
    </source>
</evidence>
<evidence type="ECO:0000259" key="11">
    <source>
        <dbReference type="PROSITE" id="PS50106"/>
    </source>
</evidence>
<keyword evidence="3 10" id="KW-0732">Signal</keyword>
<proteinExistence type="inferred from homology"/>
<evidence type="ECO:0000256" key="7">
    <source>
        <dbReference type="PIRSR" id="PIRSR611782-1"/>
    </source>
</evidence>
<dbReference type="SUPFAM" id="SSF50494">
    <property type="entry name" value="Trypsin-like serine proteases"/>
    <property type="match status" value="1"/>
</dbReference>
<evidence type="ECO:0000256" key="8">
    <source>
        <dbReference type="PIRSR" id="PIRSR611782-2"/>
    </source>
</evidence>
<dbReference type="InterPro" id="IPR001478">
    <property type="entry name" value="PDZ"/>
</dbReference>
<dbReference type="GO" id="GO:0004252">
    <property type="term" value="F:serine-type endopeptidase activity"/>
    <property type="evidence" value="ECO:0007669"/>
    <property type="project" value="InterPro"/>
</dbReference>
<dbReference type="SMART" id="SM00228">
    <property type="entry name" value="PDZ"/>
    <property type="match status" value="2"/>
</dbReference>
<dbReference type="RefSeq" id="WP_113957289.1">
    <property type="nucleotide sequence ID" value="NZ_QNRR01000002.1"/>
</dbReference>
<dbReference type="NCBIfam" id="TIGR02037">
    <property type="entry name" value="degP_htrA_DO"/>
    <property type="match status" value="1"/>
</dbReference>
<dbReference type="InterPro" id="IPR001940">
    <property type="entry name" value="Peptidase_S1C"/>
</dbReference>
<dbReference type="OrthoDB" id="9758917at2"/>
<feature type="active site" description="Charge relay system" evidence="7">
    <location>
        <position position="171"/>
    </location>
</feature>
<feature type="signal peptide" evidence="10">
    <location>
        <begin position="1"/>
        <end position="25"/>
    </location>
</feature>
<dbReference type="InterPro" id="IPR009003">
    <property type="entry name" value="Peptidase_S1_PA"/>
</dbReference>
<dbReference type="SUPFAM" id="SSF50156">
    <property type="entry name" value="PDZ domain-like"/>
    <property type="match status" value="2"/>
</dbReference>
<dbReference type="PROSITE" id="PS50106">
    <property type="entry name" value="PDZ"/>
    <property type="match status" value="2"/>
</dbReference>
<feature type="binding site" evidence="8">
    <location>
        <position position="171"/>
    </location>
    <ligand>
        <name>substrate</name>
    </ligand>
</feature>
<evidence type="ECO:0000256" key="10">
    <source>
        <dbReference type="SAM" id="SignalP"/>
    </source>
</evidence>
<evidence type="ECO:0000256" key="2">
    <source>
        <dbReference type="ARBA" id="ARBA00022670"/>
    </source>
</evidence>
<dbReference type="Pfam" id="PF13365">
    <property type="entry name" value="Trypsin_2"/>
    <property type="match status" value="1"/>
</dbReference>
<feature type="active site" description="Charge relay system" evidence="7">
    <location>
        <position position="202"/>
    </location>
</feature>
<keyword evidence="13" id="KW-1185">Reference proteome</keyword>
<evidence type="ECO:0000313" key="13">
    <source>
        <dbReference type="Proteomes" id="UP000253426"/>
    </source>
</evidence>
<organism evidence="12 13">
    <name type="scientific">Roseimicrobium gellanilyticum</name>
    <dbReference type="NCBI Taxonomy" id="748857"/>
    <lineage>
        <taxon>Bacteria</taxon>
        <taxon>Pseudomonadati</taxon>
        <taxon>Verrucomicrobiota</taxon>
        <taxon>Verrucomicrobiia</taxon>
        <taxon>Verrucomicrobiales</taxon>
        <taxon>Verrucomicrobiaceae</taxon>
        <taxon>Roseimicrobium</taxon>
    </lineage>
</organism>
<gene>
    <name evidence="12" type="ORF">DES53_10293</name>
</gene>
<dbReference type="Pfam" id="PF13180">
    <property type="entry name" value="PDZ_2"/>
    <property type="match status" value="2"/>
</dbReference>
<protein>
    <submittedName>
        <fullName evidence="12">Serine protease Do</fullName>
    </submittedName>
</protein>
<keyword evidence="4" id="KW-0677">Repeat</keyword>
<dbReference type="GO" id="GO:0006508">
    <property type="term" value="P:proteolysis"/>
    <property type="evidence" value="ECO:0007669"/>
    <property type="project" value="UniProtKB-KW"/>
</dbReference>
<keyword evidence="5" id="KW-0378">Hydrolase</keyword>
<feature type="region of interest" description="Disordered" evidence="9">
    <location>
        <begin position="126"/>
        <end position="155"/>
    </location>
</feature>
<evidence type="ECO:0000256" key="1">
    <source>
        <dbReference type="ARBA" id="ARBA00010541"/>
    </source>
</evidence>
<dbReference type="Gene3D" id="2.40.10.120">
    <property type="match status" value="1"/>
</dbReference>
<dbReference type="Gene3D" id="2.30.42.10">
    <property type="match status" value="2"/>
</dbReference>
<dbReference type="PRINTS" id="PR00834">
    <property type="entry name" value="PROTEASES2C"/>
</dbReference>
<feature type="domain" description="PDZ" evidence="11">
    <location>
        <begin position="455"/>
        <end position="518"/>
    </location>
</feature>
<feature type="binding site" evidence="8">
    <location>
        <begin position="280"/>
        <end position="282"/>
    </location>
    <ligand>
        <name>substrate</name>
    </ligand>
</feature>
<dbReference type="InterPro" id="IPR036034">
    <property type="entry name" value="PDZ_sf"/>
</dbReference>
<comment type="caution">
    <text evidence="12">The sequence shown here is derived from an EMBL/GenBank/DDBJ whole genome shotgun (WGS) entry which is preliminary data.</text>
</comment>
<dbReference type="AlphaFoldDB" id="A0A366HPY8"/>
<evidence type="ECO:0000256" key="5">
    <source>
        <dbReference type="ARBA" id="ARBA00022801"/>
    </source>
</evidence>
<feature type="chain" id="PRO_5016778209" evidence="10">
    <location>
        <begin position="26"/>
        <end position="551"/>
    </location>
</feature>
<accession>A0A366HPY8</accession>
<evidence type="ECO:0000313" key="12">
    <source>
        <dbReference type="EMBL" id="RBP45711.1"/>
    </source>
</evidence>
<evidence type="ECO:0000256" key="9">
    <source>
        <dbReference type="SAM" id="MobiDB-lite"/>
    </source>
</evidence>
<dbReference type="InterPro" id="IPR011782">
    <property type="entry name" value="Pept_S1C_Do"/>
</dbReference>
<name>A0A366HPY8_9BACT</name>
<feature type="binding site" evidence="8">
    <location>
        <position position="202"/>
    </location>
    <ligand>
        <name>substrate</name>
    </ligand>
</feature>